<dbReference type="AlphaFoldDB" id="A0A347WLX6"/>
<evidence type="ECO:0000256" key="7">
    <source>
        <dbReference type="ARBA" id="ARBA00022989"/>
    </source>
</evidence>
<comment type="similarity">
    <text evidence="3 9">Belongs to the CobD/CbiB family.</text>
</comment>
<evidence type="ECO:0000256" key="1">
    <source>
        <dbReference type="ARBA" id="ARBA00004651"/>
    </source>
</evidence>
<evidence type="ECO:0000256" key="4">
    <source>
        <dbReference type="ARBA" id="ARBA00022475"/>
    </source>
</evidence>
<dbReference type="GO" id="GO:0048472">
    <property type="term" value="F:threonine-phosphate decarboxylase activity"/>
    <property type="evidence" value="ECO:0007669"/>
    <property type="project" value="InterPro"/>
</dbReference>
<proteinExistence type="inferred from homology"/>
<protein>
    <recommendedName>
        <fullName evidence="9">Cobalamin biosynthesis protein CobD</fullName>
    </recommendedName>
</protein>
<evidence type="ECO:0000256" key="2">
    <source>
        <dbReference type="ARBA" id="ARBA00004953"/>
    </source>
</evidence>
<keyword evidence="5 9" id="KW-0169">Cobalamin biosynthesis</keyword>
<evidence type="ECO:0000256" key="5">
    <source>
        <dbReference type="ARBA" id="ARBA00022573"/>
    </source>
</evidence>
<reference evidence="10 11" key="1">
    <citation type="submission" date="2017-09" db="EMBL/GenBank/DDBJ databases">
        <title>Complete genome sequence of Oxytococcus suis strain ZY16052.</title>
        <authorList>
            <person name="Li F."/>
        </authorList>
    </citation>
    <scope>NUCLEOTIDE SEQUENCE [LARGE SCALE GENOMIC DNA]</scope>
    <source>
        <strain evidence="10 11">ZY16052</strain>
    </source>
</reference>
<organism evidence="10 11">
    <name type="scientific">Suicoccus acidiformans</name>
    <dbReference type="NCBI Taxonomy" id="2036206"/>
    <lineage>
        <taxon>Bacteria</taxon>
        <taxon>Bacillati</taxon>
        <taxon>Bacillota</taxon>
        <taxon>Bacilli</taxon>
        <taxon>Lactobacillales</taxon>
        <taxon>Aerococcaceae</taxon>
        <taxon>Suicoccus</taxon>
    </lineage>
</organism>
<keyword evidence="11" id="KW-1185">Reference proteome</keyword>
<dbReference type="PANTHER" id="PTHR34308">
    <property type="entry name" value="COBALAMIN BIOSYNTHESIS PROTEIN CBIB"/>
    <property type="match status" value="1"/>
</dbReference>
<comment type="function">
    <text evidence="9">Converts cobyric acid to cobinamide by the addition of aminopropanol on the F carboxylic group.</text>
</comment>
<evidence type="ECO:0000256" key="9">
    <source>
        <dbReference type="HAMAP-Rule" id="MF_00024"/>
    </source>
</evidence>
<dbReference type="RefSeq" id="WP_118990980.1">
    <property type="nucleotide sequence ID" value="NZ_CP023434.1"/>
</dbReference>
<gene>
    <name evidence="9 10" type="primary">cobD</name>
    <name evidence="10" type="ORF">CL176_08760</name>
</gene>
<feature type="transmembrane region" description="Helical" evidence="9">
    <location>
        <begin position="83"/>
        <end position="100"/>
    </location>
</feature>
<dbReference type="Pfam" id="PF03186">
    <property type="entry name" value="CobD_Cbib"/>
    <property type="match status" value="1"/>
</dbReference>
<evidence type="ECO:0000256" key="3">
    <source>
        <dbReference type="ARBA" id="ARBA00006263"/>
    </source>
</evidence>
<dbReference type="OrthoDB" id="9811967at2"/>
<name>A0A347WLX6_9LACT</name>
<dbReference type="GO" id="GO:0009236">
    <property type="term" value="P:cobalamin biosynthetic process"/>
    <property type="evidence" value="ECO:0007669"/>
    <property type="project" value="UniProtKB-UniRule"/>
</dbReference>
<dbReference type="KEGG" id="abae:CL176_08760"/>
<evidence type="ECO:0000256" key="8">
    <source>
        <dbReference type="ARBA" id="ARBA00023136"/>
    </source>
</evidence>
<dbReference type="EMBL" id="CP023434">
    <property type="protein sequence ID" value="AXY26083.1"/>
    <property type="molecule type" value="Genomic_DNA"/>
</dbReference>
<accession>A0A347WLX6</accession>
<feature type="transmembrane region" description="Helical" evidence="9">
    <location>
        <begin position="206"/>
        <end position="228"/>
    </location>
</feature>
<keyword evidence="4 9" id="KW-1003">Cell membrane</keyword>
<sequence>MHERIIFIVIAYCLDLCIGDPYSWPHPVKLMGNYIVAYQRWTLFRYRSPSIQFCLGIILWLSMVSLTVVISAILLYFANWLHAGLGILVEIYIIYSCFSVKSLAYEARKVAATLETEGLDAGCHQVSRIVGRETQRLTEEGVIHATVETVAENTSDGFIAPLLYVLLLGPIGGLVYKAVNTLDSMVAYRNETFEHFGKFSAWMDDLFNYVPARITGLLIVVSSFLISLDGMQAWRIMKRDHAKHKSPNAGYPEAAIAGALGIQLGGGHYYHGQWVEKPTIGDTIRNSQTEDITQTIRILYITSALAIIFVIILFFILGG</sequence>
<dbReference type="GO" id="GO:0005886">
    <property type="term" value="C:plasma membrane"/>
    <property type="evidence" value="ECO:0007669"/>
    <property type="project" value="UniProtKB-SubCell"/>
</dbReference>
<feature type="transmembrane region" description="Helical" evidence="9">
    <location>
        <begin position="298"/>
        <end position="317"/>
    </location>
</feature>
<evidence type="ECO:0000313" key="11">
    <source>
        <dbReference type="Proteomes" id="UP000263232"/>
    </source>
</evidence>
<dbReference type="GO" id="GO:0015420">
    <property type="term" value="F:ABC-type vitamin B12 transporter activity"/>
    <property type="evidence" value="ECO:0007669"/>
    <property type="project" value="UniProtKB-UniRule"/>
</dbReference>
<evidence type="ECO:0000256" key="6">
    <source>
        <dbReference type="ARBA" id="ARBA00022692"/>
    </source>
</evidence>
<keyword evidence="8 9" id="KW-0472">Membrane</keyword>
<evidence type="ECO:0000313" key="10">
    <source>
        <dbReference type="EMBL" id="AXY26083.1"/>
    </source>
</evidence>
<dbReference type="PANTHER" id="PTHR34308:SF1">
    <property type="entry name" value="COBALAMIN BIOSYNTHESIS PROTEIN CBIB"/>
    <property type="match status" value="1"/>
</dbReference>
<dbReference type="Proteomes" id="UP000263232">
    <property type="component" value="Chromosome"/>
</dbReference>
<dbReference type="UniPathway" id="UPA00148"/>
<keyword evidence="7 9" id="KW-1133">Transmembrane helix</keyword>
<dbReference type="HAMAP" id="MF_00024">
    <property type="entry name" value="CobD_CbiB"/>
    <property type="match status" value="1"/>
</dbReference>
<dbReference type="NCBIfam" id="TIGR00380">
    <property type="entry name" value="cobal_cbiB"/>
    <property type="match status" value="1"/>
</dbReference>
<comment type="subcellular location">
    <subcellularLocation>
        <location evidence="1 9">Cell membrane</location>
        <topology evidence="1 9">Multi-pass membrane protein</topology>
    </subcellularLocation>
</comment>
<keyword evidence="6 9" id="KW-0812">Transmembrane</keyword>
<feature type="transmembrane region" description="Helical" evidence="9">
    <location>
        <begin position="53"/>
        <end position="77"/>
    </location>
</feature>
<feature type="transmembrane region" description="Helical" evidence="9">
    <location>
        <begin position="158"/>
        <end position="179"/>
    </location>
</feature>
<dbReference type="InterPro" id="IPR004485">
    <property type="entry name" value="Cobalamin_biosynth_CobD/CbiB"/>
</dbReference>
<comment type="pathway">
    <text evidence="2 9">Cofactor biosynthesis; adenosylcobalamin biosynthesis.</text>
</comment>